<feature type="transmembrane region" description="Helical" evidence="9">
    <location>
        <begin position="63"/>
        <end position="84"/>
    </location>
</feature>
<feature type="transmembrane region" description="Helical" evidence="9">
    <location>
        <begin position="172"/>
        <end position="190"/>
    </location>
</feature>
<feature type="transmembrane region" description="Helical" evidence="9">
    <location>
        <begin position="115"/>
        <end position="135"/>
    </location>
</feature>
<evidence type="ECO:0000256" key="1">
    <source>
        <dbReference type="ARBA" id="ARBA00004141"/>
    </source>
</evidence>
<evidence type="ECO:0000313" key="11">
    <source>
        <dbReference type="RefSeq" id="XP_015276251.1"/>
    </source>
</evidence>
<evidence type="ECO:0000256" key="3">
    <source>
        <dbReference type="ARBA" id="ARBA00022692"/>
    </source>
</evidence>
<protein>
    <recommendedName>
        <fullName evidence="6">lysoplasmalogenase</fullName>
        <ecNumber evidence="6">3.3.2.2</ecNumber>
    </recommendedName>
</protein>
<evidence type="ECO:0000256" key="4">
    <source>
        <dbReference type="ARBA" id="ARBA00022989"/>
    </source>
</evidence>
<dbReference type="PANTHER" id="PTHR31885">
    <property type="entry name" value="GH04784P"/>
    <property type="match status" value="1"/>
</dbReference>
<sequence>MSFLPRQRRNDPGSATLRTPEDMDILEIDAHYRRKVAANKQHMLQLPEDKMEGAGENEAVSDFWSPLGMAAFAMCHVFYISAFGLRPFRPLTLLLLVGLGAAVYVYLLLPCLTGLYVWAVAIYSGLLCAMAWRALSRPAHQLSTSVGSLLFLVSDVFVALDKFCSSLPHARVLIMSTYYSAQALIAVSVAPQNNHRKRN</sequence>
<comment type="subcellular location">
    <subcellularLocation>
        <location evidence="1">Membrane</location>
        <topology evidence="1">Multi-pass membrane protein</topology>
    </subcellularLocation>
</comment>
<organism evidence="10 11">
    <name type="scientific">Gekko japonicus</name>
    <name type="common">Schlegel's Japanese gecko</name>
    <dbReference type="NCBI Taxonomy" id="146911"/>
    <lineage>
        <taxon>Eukaryota</taxon>
        <taxon>Metazoa</taxon>
        <taxon>Chordata</taxon>
        <taxon>Craniata</taxon>
        <taxon>Vertebrata</taxon>
        <taxon>Euteleostomi</taxon>
        <taxon>Lepidosauria</taxon>
        <taxon>Squamata</taxon>
        <taxon>Bifurcata</taxon>
        <taxon>Gekkota</taxon>
        <taxon>Gekkonidae</taxon>
        <taxon>Gekkoninae</taxon>
        <taxon>Gekko</taxon>
    </lineage>
</organism>
<proteinExistence type="inferred from homology"/>
<dbReference type="EC" id="3.3.2.2" evidence="6"/>
<dbReference type="Pfam" id="PF07947">
    <property type="entry name" value="YhhN"/>
    <property type="match status" value="1"/>
</dbReference>
<evidence type="ECO:0000313" key="10">
    <source>
        <dbReference type="Proteomes" id="UP000694871"/>
    </source>
</evidence>
<feature type="transmembrane region" description="Helical" evidence="9">
    <location>
        <begin position="91"/>
        <end position="109"/>
    </location>
</feature>
<dbReference type="Proteomes" id="UP000694871">
    <property type="component" value="Unplaced"/>
</dbReference>
<keyword evidence="3 9" id="KW-0812">Transmembrane</keyword>
<evidence type="ECO:0000256" key="2">
    <source>
        <dbReference type="ARBA" id="ARBA00007375"/>
    </source>
</evidence>
<dbReference type="RefSeq" id="XP_015276251.1">
    <property type="nucleotide sequence ID" value="XM_015420765.1"/>
</dbReference>
<name>A0ABM1KRB4_GEKJA</name>
<keyword evidence="5 9" id="KW-0472">Membrane</keyword>
<keyword evidence="4 9" id="KW-1133">Transmembrane helix</keyword>
<gene>
    <name evidence="11" type="primary">TMEM86B</name>
</gene>
<evidence type="ECO:0000256" key="7">
    <source>
        <dbReference type="ARBA" id="ARBA00049458"/>
    </source>
</evidence>
<comment type="similarity">
    <text evidence="2">Belongs to the TMEM86 family.</text>
</comment>
<evidence type="ECO:0000256" key="8">
    <source>
        <dbReference type="ARBA" id="ARBA00049560"/>
    </source>
</evidence>
<comment type="catalytic activity">
    <reaction evidence="8">
        <text>a 1-O-(1Z-alkenyl)-sn-glycero-3-phosphocholine + H2O = a 2,3-saturated aldehyde + sn-glycerol 3-phosphocholine</text>
        <dbReference type="Rhea" id="RHEA:22544"/>
        <dbReference type="ChEBI" id="CHEBI:15377"/>
        <dbReference type="ChEBI" id="CHEBI:16870"/>
        <dbReference type="ChEBI" id="CHEBI:73359"/>
        <dbReference type="ChEBI" id="CHEBI:77287"/>
        <dbReference type="EC" id="3.3.2.2"/>
    </reaction>
</comment>
<keyword evidence="10" id="KW-1185">Reference proteome</keyword>
<reference evidence="11" key="1">
    <citation type="submission" date="2025-08" db="UniProtKB">
        <authorList>
            <consortium name="RefSeq"/>
        </authorList>
    </citation>
    <scope>IDENTIFICATION</scope>
</reference>
<dbReference type="GeneID" id="107118431"/>
<accession>A0ABM1KRB4</accession>
<evidence type="ECO:0000256" key="5">
    <source>
        <dbReference type="ARBA" id="ARBA00023136"/>
    </source>
</evidence>
<dbReference type="InterPro" id="IPR012506">
    <property type="entry name" value="TMEM86B-like"/>
</dbReference>
<dbReference type="PANTHER" id="PTHR31885:SF12">
    <property type="entry name" value="LYSOPLASMALOGENASE"/>
    <property type="match status" value="1"/>
</dbReference>
<evidence type="ECO:0000256" key="9">
    <source>
        <dbReference type="SAM" id="Phobius"/>
    </source>
</evidence>
<comment type="catalytic activity">
    <reaction evidence="7">
        <text>a 1-O-(1Z-alkenyl)-sn-glycero-3-phosphoethanolamine + H2O = a 2,3-saturated aldehyde + sn-glycero-3-phosphoethanolamine</text>
        <dbReference type="Rhea" id="RHEA:16905"/>
        <dbReference type="ChEBI" id="CHEBI:15377"/>
        <dbReference type="ChEBI" id="CHEBI:73359"/>
        <dbReference type="ChEBI" id="CHEBI:77288"/>
        <dbReference type="ChEBI" id="CHEBI:143890"/>
        <dbReference type="EC" id="3.3.2.2"/>
    </reaction>
</comment>
<evidence type="ECO:0000256" key="6">
    <source>
        <dbReference type="ARBA" id="ARBA00035673"/>
    </source>
</evidence>